<dbReference type="EMBL" id="JASPKZ010007251">
    <property type="protein sequence ID" value="KAJ9585691.1"/>
    <property type="molecule type" value="Genomic_DNA"/>
</dbReference>
<evidence type="ECO:0000313" key="2">
    <source>
        <dbReference type="Proteomes" id="UP001233999"/>
    </source>
</evidence>
<name>A0AAD7ZSI3_DIPPU</name>
<dbReference type="Proteomes" id="UP001233999">
    <property type="component" value="Unassembled WGS sequence"/>
</dbReference>
<evidence type="ECO:0000313" key="1">
    <source>
        <dbReference type="EMBL" id="KAJ9585691.1"/>
    </source>
</evidence>
<organism evidence="1 2">
    <name type="scientific">Diploptera punctata</name>
    <name type="common">Pacific beetle cockroach</name>
    <dbReference type="NCBI Taxonomy" id="6984"/>
    <lineage>
        <taxon>Eukaryota</taxon>
        <taxon>Metazoa</taxon>
        <taxon>Ecdysozoa</taxon>
        <taxon>Arthropoda</taxon>
        <taxon>Hexapoda</taxon>
        <taxon>Insecta</taxon>
        <taxon>Pterygota</taxon>
        <taxon>Neoptera</taxon>
        <taxon>Polyneoptera</taxon>
        <taxon>Dictyoptera</taxon>
        <taxon>Blattodea</taxon>
        <taxon>Blaberoidea</taxon>
        <taxon>Blaberidae</taxon>
        <taxon>Diplopterinae</taxon>
        <taxon>Diploptera</taxon>
    </lineage>
</organism>
<reference evidence="1" key="1">
    <citation type="journal article" date="2023" name="IScience">
        <title>Live-bearing cockroach genome reveals convergent evolutionary mechanisms linked to viviparity in insects and beyond.</title>
        <authorList>
            <person name="Fouks B."/>
            <person name="Harrison M.C."/>
            <person name="Mikhailova A.A."/>
            <person name="Marchal E."/>
            <person name="English S."/>
            <person name="Carruthers M."/>
            <person name="Jennings E.C."/>
            <person name="Chiamaka E.L."/>
            <person name="Frigard R.A."/>
            <person name="Pippel M."/>
            <person name="Attardo G.M."/>
            <person name="Benoit J.B."/>
            <person name="Bornberg-Bauer E."/>
            <person name="Tobe S.S."/>
        </authorList>
    </citation>
    <scope>NUCLEOTIDE SEQUENCE</scope>
    <source>
        <strain evidence="1">Stay&amp;Tobe</strain>
    </source>
</reference>
<accession>A0AAD7ZSI3</accession>
<proteinExistence type="predicted"/>
<reference evidence="1" key="2">
    <citation type="submission" date="2023-05" db="EMBL/GenBank/DDBJ databases">
        <authorList>
            <person name="Fouks B."/>
        </authorList>
    </citation>
    <scope>NUCLEOTIDE SEQUENCE</scope>
    <source>
        <strain evidence="1">Stay&amp;Tobe</strain>
        <tissue evidence="1">Testes</tissue>
    </source>
</reference>
<keyword evidence="2" id="KW-1185">Reference proteome</keyword>
<protein>
    <submittedName>
        <fullName evidence="1">Uncharacterized protein</fullName>
    </submittedName>
</protein>
<sequence>RKKGLPLFMHVYADCHIKTPQLNLSINSRYGSVCDKARHGQPRVLAETTYVNVPKT</sequence>
<comment type="caution">
    <text evidence="1">The sequence shown here is derived from an EMBL/GenBank/DDBJ whole genome shotgun (WGS) entry which is preliminary data.</text>
</comment>
<gene>
    <name evidence="1" type="ORF">L9F63_002481</name>
</gene>
<feature type="non-terminal residue" evidence="1">
    <location>
        <position position="56"/>
    </location>
</feature>
<dbReference type="AlphaFoldDB" id="A0AAD7ZSI3"/>
<feature type="non-terminal residue" evidence="1">
    <location>
        <position position="1"/>
    </location>
</feature>